<dbReference type="AlphaFoldDB" id="A0A3N4IK74"/>
<name>A0A3N4IK74_ASCIM</name>
<evidence type="ECO:0000313" key="1">
    <source>
        <dbReference type="EMBL" id="RPA85088.1"/>
    </source>
</evidence>
<organism evidence="1 2">
    <name type="scientific">Ascobolus immersus RN42</name>
    <dbReference type="NCBI Taxonomy" id="1160509"/>
    <lineage>
        <taxon>Eukaryota</taxon>
        <taxon>Fungi</taxon>
        <taxon>Dikarya</taxon>
        <taxon>Ascomycota</taxon>
        <taxon>Pezizomycotina</taxon>
        <taxon>Pezizomycetes</taxon>
        <taxon>Pezizales</taxon>
        <taxon>Ascobolaceae</taxon>
        <taxon>Ascobolus</taxon>
    </lineage>
</organism>
<gene>
    <name evidence="1" type="ORF">BJ508DRAFT_359181</name>
</gene>
<dbReference type="EMBL" id="ML119655">
    <property type="protein sequence ID" value="RPA85088.1"/>
    <property type="molecule type" value="Genomic_DNA"/>
</dbReference>
<keyword evidence="2" id="KW-1185">Reference proteome</keyword>
<reference evidence="1 2" key="1">
    <citation type="journal article" date="2018" name="Nat. Ecol. Evol.">
        <title>Pezizomycetes genomes reveal the molecular basis of ectomycorrhizal truffle lifestyle.</title>
        <authorList>
            <person name="Murat C."/>
            <person name="Payen T."/>
            <person name="Noel B."/>
            <person name="Kuo A."/>
            <person name="Morin E."/>
            <person name="Chen J."/>
            <person name="Kohler A."/>
            <person name="Krizsan K."/>
            <person name="Balestrini R."/>
            <person name="Da Silva C."/>
            <person name="Montanini B."/>
            <person name="Hainaut M."/>
            <person name="Levati E."/>
            <person name="Barry K.W."/>
            <person name="Belfiori B."/>
            <person name="Cichocki N."/>
            <person name="Clum A."/>
            <person name="Dockter R.B."/>
            <person name="Fauchery L."/>
            <person name="Guy J."/>
            <person name="Iotti M."/>
            <person name="Le Tacon F."/>
            <person name="Lindquist E.A."/>
            <person name="Lipzen A."/>
            <person name="Malagnac F."/>
            <person name="Mello A."/>
            <person name="Molinier V."/>
            <person name="Miyauchi S."/>
            <person name="Poulain J."/>
            <person name="Riccioni C."/>
            <person name="Rubini A."/>
            <person name="Sitrit Y."/>
            <person name="Splivallo R."/>
            <person name="Traeger S."/>
            <person name="Wang M."/>
            <person name="Zifcakova L."/>
            <person name="Wipf D."/>
            <person name="Zambonelli A."/>
            <person name="Paolocci F."/>
            <person name="Nowrousian M."/>
            <person name="Ottonello S."/>
            <person name="Baldrian P."/>
            <person name="Spatafora J.W."/>
            <person name="Henrissat B."/>
            <person name="Nagy L.G."/>
            <person name="Aury J.M."/>
            <person name="Wincker P."/>
            <person name="Grigoriev I.V."/>
            <person name="Bonfante P."/>
            <person name="Martin F.M."/>
        </authorList>
    </citation>
    <scope>NUCLEOTIDE SEQUENCE [LARGE SCALE GENOMIC DNA]</scope>
    <source>
        <strain evidence="1 2">RN42</strain>
    </source>
</reference>
<dbReference type="Proteomes" id="UP000275078">
    <property type="component" value="Unassembled WGS sequence"/>
</dbReference>
<evidence type="ECO:0000313" key="2">
    <source>
        <dbReference type="Proteomes" id="UP000275078"/>
    </source>
</evidence>
<protein>
    <submittedName>
        <fullName evidence="1">Uncharacterized protein</fullName>
    </submittedName>
</protein>
<sequence>MPMRRIFEIPAVQKSLTTSFSKRRRHHTNETKRPIIIRGACLQNRHQTPAASIGLRNIRATSVPFIYSFLEPRFCGSQTEPLIGHFLAKHATFVSSRGPVIPSTQPLVESLDNYQYPYDVRSSVLVQTPMCKRSIGVLLATFLHHHSTISLIQGYLRRPTGCPKGGYKYNYIMLQGRSPLVWK</sequence>
<proteinExistence type="predicted"/>
<accession>A0A3N4IK74</accession>